<evidence type="ECO:0000313" key="1">
    <source>
        <dbReference type="EMBL" id="GBF79760.1"/>
    </source>
</evidence>
<dbReference type="Proteomes" id="UP000287247">
    <property type="component" value="Unassembled WGS sequence"/>
</dbReference>
<evidence type="ECO:0000313" key="2">
    <source>
        <dbReference type="Proteomes" id="UP000287247"/>
    </source>
</evidence>
<keyword evidence="2" id="KW-1185">Reference proteome</keyword>
<dbReference type="RefSeq" id="WP_124973845.1">
    <property type="nucleotide sequence ID" value="NZ_BDQK01000005.1"/>
</dbReference>
<evidence type="ECO:0008006" key="3">
    <source>
        <dbReference type="Google" id="ProtNLM"/>
    </source>
</evidence>
<dbReference type="EMBL" id="BDQK01000005">
    <property type="protein sequence ID" value="GBF79760.1"/>
    <property type="molecule type" value="Genomic_DNA"/>
</dbReference>
<gene>
    <name evidence="1" type="ORF">AsFPU1_1159</name>
</gene>
<dbReference type="NCBIfam" id="TIGR04255">
    <property type="entry name" value="sporadTIGR04255"/>
    <property type="match status" value="1"/>
</dbReference>
<sequence length="254" mass="30398">MNTITFNKLPIFEIIFGVEFETISFSSAYLGLYWETIKDRFPETEDQSGNFEDETSLFGNSVSVVSFANFESDRLIKFSNSSFLYSYIRPNDDNNIDFKDILQEFIDEWHNFKSWYSKLYLDDEPLLLNLKSYNFNFVCLIDKDLEWSTPKDNPKIFKFINNIEELDNELELFDFKLMLRLPNSLGVVHISSEQRIRLEDESMVKFLILSSKSMEEFIYDDDDFNLSDWLTSIYEYNLEYLMKLTTEKLQEKWR</sequence>
<accession>A0A401IF03</accession>
<proteinExistence type="predicted"/>
<dbReference type="InterPro" id="IPR026349">
    <property type="entry name" value="CHP04255"/>
</dbReference>
<name>A0A401IF03_APHSA</name>
<reference evidence="2" key="1">
    <citation type="submission" date="2017-05" db="EMBL/GenBank/DDBJ databases">
        <title>Physiological properties and genetic analysis related to exopolysaccharide production of fresh-water unicellular cyanobacterium Aphanothece sacrum, Suizenji Nori, that has been cultured as a food source in Japan.</title>
        <authorList>
            <person name="Kanesaki Y."/>
            <person name="Yoshikawa S."/>
            <person name="Ohki K."/>
        </authorList>
    </citation>
    <scope>NUCLEOTIDE SEQUENCE [LARGE SCALE GENOMIC DNA]</scope>
    <source>
        <strain evidence="2">FPU1</strain>
    </source>
</reference>
<dbReference type="AlphaFoldDB" id="A0A401IF03"/>
<organism evidence="1 2">
    <name type="scientific">Aphanothece sacrum FPU1</name>
    <dbReference type="NCBI Taxonomy" id="1920663"/>
    <lineage>
        <taxon>Bacteria</taxon>
        <taxon>Bacillati</taxon>
        <taxon>Cyanobacteriota</taxon>
        <taxon>Cyanophyceae</taxon>
        <taxon>Oscillatoriophycideae</taxon>
        <taxon>Chroococcales</taxon>
        <taxon>Aphanothecaceae</taxon>
        <taxon>Aphanothece</taxon>
    </lineage>
</organism>
<dbReference type="OrthoDB" id="128994at2"/>
<comment type="caution">
    <text evidence="1">The sequence shown here is derived from an EMBL/GenBank/DDBJ whole genome shotgun (WGS) entry which is preliminary data.</text>
</comment>
<protein>
    <recommendedName>
        <fullName evidence="3">TIGR04255 family protein</fullName>
    </recommendedName>
</protein>